<dbReference type="EMBL" id="JAJFAZ020000007">
    <property type="protein sequence ID" value="KAI5316603.1"/>
    <property type="molecule type" value="Genomic_DNA"/>
</dbReference>
<evidence type="ECO:0000313" key="1">
    <source>
        <dbReference type="EMBL" id="KAI5316603.1"/>
    </source>
</evidence>
<dbReference type="Proteomes" id="UP001054821">
    <property type="component" value="Chromosome 7"/>
</dbReference>
<organism evidence="1 2">
    <name type="scientific">Prunus dulcis</name>
    <name type="common">Almond</name>
    <name type="synonym">Amygdalus dulcis</name>
    <dbReference type="NCBI Taxonomy" id="3755"/>
    <lineage>
        <taxon>Eukaryota</taxon>
        <taxon>Viridiplantae</taxon>
        <taxon>Streptophyta</taxon>
        <taxon>Embryophyta</taxon>
        <taxon>Tracheophyta</taxon>
        <taxon>Spermatophyta</taxon>
        <taxon>Magnoliopsida</taxon>
        <taxon>eudicotyledons</taxon>
        <taxon>Gunneridae</taxon>
        <taxon>Pentapetalae</taxon>
        <taxon>rosids</taxon>
        <taxon>fabids</taxon>
        <taxon>Rosales</taxon>
        <taxon>Rosaceae</taxon>
        <taxon>Amygdaloideae</taxon>
        <taxon>Amygdaleae</taxon>
        <taxon>Prunus</taxon>
    </lineage>
</organism>
<gene>
    <name evidence="1" type="ORF">L3X38_036310</name>
</gene>
<sequence>MDSMHALVEFSLTSRAERQARIGRVFTHLSCRKAGTHGSSFHSPLVPNGRHTWVEFSLTSRAELQARIGRVFTHLSCRTAGTHGSSFHSPLMSNGKHALIKFSLTSRAERQAHNDRVLPRLRPTSALGQHDYHCHTTKDTRTRVRIPELRDTSKPPTKKFLLDQKLEGLLFVPYLTLLTLVLTRGKSTRVQVIQITSQ</sequence>
<comment type="caution">
    <text evidence="1">The sequence shown here is derived from an EMBL/GenBank/DDBJ whole genome shotgun (WGS) entry which is preliminary data.</text>
</comment>
<protein>
    <submittedName>
        <fullName evidence="1">Uncharacterized protein</fullName>
    </submittedName>
</protein>
<dbReference type="AlphaFoldDB" id="A0AAD4V2B2"/>
<accession>A0AAD4V2B2</accession>
<evidence type="ECO:0000313" key="2">
    <source>
        <dbReference type="Proteomes" id="UP001054821"/>
    </source>
</evidence>
<proteinExistence type="predicted"/>
<reference evidence="1 2" key="1">
    <citation type="journal article" date="2022" name="G3 (Bethesda)">
        <title>Whole-genome sequence and methylome profiling of the almond [Prunus dulcis (Mill.) D.A. Webb] cultivar 'Nonpareil'.</title>
        <authorList>
            <person name="D'Amico-Willman K.M."/>
            <person name="Ouma W.Z."/>
            <person name="Meulia T."/>
            <person name="Sideli G.M."/>
            <person name="Gradziel T.M."/>
            <person name="Fresnedo-Ramirez J."/>
        </authorList>
    </citation>
    <scope>NUCLEOTIDE SEQUENCE [LARGE SCALE GENOMIC DNA]</scope>
    <source>
        <strain evidence="1">Clone GOH B32 T37-40</strain>
    </source>
</reference>
<name>A0AAD4V2B2_PRUDU</name>
<keyword evidence="2" id="KW-1185">Reference proteome</keyword>